<dbReference type="InterPro" id="IPR036069">
    <property type="entry name" value="DUF34/NIF3_sf"/>
</dbReference>
<reference evidence="8" key="1">
    <citation type="submission" date="2022-07" db="EMBL/GenBank/DDBJ databases">
        <title>Phylogenomic reconstructions and comparative analyses of Kickxellomycotina fungi.</title>
        <authorList>
            <person name="Reynolds N.K."/>
            <person name="Stajich J.E."/>
            <person name="Barry K."/>
            <person name="Grigoriev I.V."/>
            <person name="Crous P."/>
            <person name="Smith M.E."/>
        </authorList>
    </citation>
    <scope>NUCLEOTIDE SEQUENCE</scope>
    <source>
        <strain evidence="8">NRRL 1565</strain>
    </source>
</reference>
<gene>
    <name evidence="8" type="ORF">H4R20_005083</name>
</gene>
<dbReference type="GO" id="GO:0003677">
    <property type="term" value="F:DNA binding"/>
    <property type="evidence" value="ECO:0007669"/>
    <property type="project" value="InterPro"/>
</dbReference>
<feature type="compositionally biased region" description="Low complexity" evidence="6">
    <location>
        <begin position="97"/>
        <end position="124"/>
    </location>
</feature>
<feature type="region of interest" description="Disordered" evidence="6">
    <location>
        <begin position="439"/>
        <end position="523"/>
    </location>
</feature>
<keyword evidence="2 5" id="KW-0479">Metal-binding</keyword>
<feature type="binding site" evidence="5">
    <location>
        <position position="1000"/>
    </location>
    <ligand>
        <name>a divalent metal cation</name>
        <dbReference type="ChEBI" id="CHEBI:60240"/>
        <label>1</label>
    </ligand>
</feature>
<feature type="compositionally biased region" description="Basic and acidic residues" evidence="6">
    <location>
        <begin position="469"/>
        <end position="479"/>
    </location>
</feature>
<feature type="compositionally biased region" description="Low complexity" evidence="6">
    <location>
        <begin position="20"/>
        <end position="29"/>
    </location>
</feature>
<dbReference type="Gene3D" id="3.40.1390.30">
    <property type="entry name" value="NIF3 (NGG1p interacting factor 3)-like"/>
    <property type="match status" value="1"/>
</dbReference>
<evidence type="ECO:0000256" key="1">
    <source>
        <dbReference type="ARBA" id="ARBA00006964"/>
    </source>
</evidence>
<dbReference type="Pfam" id="PF01784">
    <property type="entry name" value="DUF34_NIF3"/>
    <property type="match status" value="1"/>
</dbReference>
<dbReference type="InterPro" id="IPR002678">
    <property type="entry name" value="DUF34/NIF3"/>
</dbReference>
<feature type="compositionally biased region" description="Basic and acidic residues" evidence="6">
    <location>
        <begin position="32"/>
        <end position="42"/>
    </location>
</feature>
<evidence type="ECO:0000256" key="6">
    <source>
        <dbReference type="SAM" id="MobiDB-lite"/>
    </source>
</evidence>
<evidence type="ECO:0000259" key="7">
    <source>
        <dbReference type="Pfam" id="PF02892"/>
    </source>
</evidence>
<evidence type="ECO:0000256" key="4">
    <source>
        <dbReference type="ARBA" id="ARBA00022833"/>
    </source>
</evidence>
<feature type="compositionally biased region" description="Polar residues" evidence="6">
    <location>
        <begin position="375"/>
        <end position="387"/>
    </location>
</feature>
<dbReference type="EMBL" id="JANBUO010001560">
    <property type="protein sequence ID" value="KAJ2797728.1"/>
    <property type="molecule type" value="Genomic_DNA"/>
</dbReference>
<organism evidence="8 9">
    <name type="scientific">Coemansia guatemalensis</name>
    <dbReference type="NCBI Taxonomy" id="2761395"/>
    <lineage>
        <taxon>Eukaryota</taxon>
        <taxon>Fungi</taxon>
        <taxon>Fungi incertae sedis</taxon>
        <taxon>Zoopagomycota</taxon>
        <taxon>Kickxellomycotina</taxon>
        <taxon>Kickxellomycetes</taxon>
        <taxon>Kickxellales</taxon>
        <taxon>Kickxellaceae</taxon>
        <taxon>Coemansia</taxon>
    </lineage>
</organism>
<feature type="compositionally biased region" description="Polar residues" evidence="6">
    <location>
        <begin position="175"/>
        <end position="189"/>
    </location>
</feature>
<dbReference type="SMART" id="SM00614">
    <property type="entry name" value="ZnF_BED"/>
    <property type="match status" value="1"/>
</dbReference>
<feature type="compositionally biased region" description="Polar residues" evidence="6">
    <location>
        <begin position="125"/>
        <end position="135"/>
    </location>
</feature>
<proteinExistence type="inferred from homology"/>
<sequence length="1040" mass="110971">DGMHKNGHHHAAGPLPPQQPQQTLHNPQTAADTRRPSEERTRTNAVENLLQSQTAESDDTGGRALKDQLHSDSPLYINEAQPQQQQQRPMAHHHHQQQQTPGQTTSQPYSRPSGQSSRGDSSQQAAPSPFTQRQQAFVAGDSGEAQQPPQGHRRSRQHAATISEPMGPQAALQRGTRTIMSPPQNTFRFYQQPYTQQHAPPPPPQGPRTPGYDGRGRRLSFVGPPLAADAQREHYETSFSRSTSSAHYAGSAQPSPQAPYFGGSPYATRPAYGQPMGVPHAHTLPPPSSAPAHQQHFGAYGPRQPHNSLPTNVGQRSLSPGTPRRHLPVPGRFDAGSGGGGPLPFPRISSPSMQQQQQQPPPPPQQQQQQQQQQEAATSATSQSPARESTRRLSSVVWGPTGFERLESGMSRCRICGKEYSKGSSTGTLKRHFRQHQVNVGPANPYSRPSPPATSAAPHHAARPRAYSHRTETRTRRDASPFAAPRSRAPPAATAAPLTAPLIVPKDEPGRQAPPSSRSEILGDIDQNSAIAGSALLSMAAGDAHGAAGGQGAPMRRPARASDPSVYPQSINAAAPAVDPDTRDISVSPSPSSSSGDAMDVDNEHRHKRRRATIVGVQRVLAAPQLEREIDALSATQLVALSSELVRRVAGALPMLAAEAEHSAADAGVVRGSGERADPLDLLFRHVKHAMLERQSSSAAAINGTASSLSSSSFPLDFPSTLSDESLPFTIRKQVPLPLLNSRHIADTVQALSLSEMSLLSRVSAAMQRIAPLSLAAREWDNVGILLEAAKPRAEASRVFMTIDLTPQTLGEALDDPSVGVIVSYHPPIFAAWKSLTMSNLKQSLVLKCAAAGVSIYSPHTSLDSCANGINDWLAGLISEKDSAVVAPITPASVEDAMGQENVGSGRVVELPTPQPLDAIVAAVKQKLGLDRIRVARAVCHSGEKQKLVSKIAICAGSGASVVGQVEADVYFTGEMGHHDMLGAIARGTSCILAEHSNSERGYLKAVLAKRLQQQLDADNVDTPTNIVVSEQDRDPVTIE</sequence>
<name>A0A9W8LSH1_9FUNG</name>
<feature type="compositionally biased region" description="Basic residues" evidence="6">
    <location>
        <begin position="1"/>
        <end position="11"/>
    </location>
</feature>
<protein>
    <recommendedName>
        <fullName evidence="7">BED-type domain-containing protein</fullName>
    </recommendedName>
</protein>
<dbReference type="SUPFAM" id="SSF102705">
    <property type="entry name" value="NIF3 (NGG1p interacting factor 3)-like"/>
    <property type="match status" value="1"/>
</dbReference>
<dbReference type="AlphaFoldDB" id="A0A9W8LSH1"/>
<keyword evidence="4" id="KW-0862">Zinc</keyword>
<feature type="region of interest" description="Disordered" evidence="6">
    <location>
        <begin position="1"/>
        <end position="395"/>
    </location>
</feature>
<feature type="compositionally biased region" description="Basic and acidic residues" evidence="6">
    <location>
        <begin position="60"/>
        <end position="70"/>
    </location>
</feature>
<evidence type="ECO:0000313" key="8">
    <source>
        <dbReference type="EMBL" id="KAJ2797728.1"/>
    </source>
</evidence>
<comment type="caution">
    <text evidence="8">The sequence shown here is derived from an EMBL/GenBank/DDBJ whole genome shotgun (WGS) entry which is preliminary data.</text>
</comment>
<feature type="binding site" evidence="5">
    <location>
        <position position="996"/>
    </location>
    <ligand>
        <name>a divalent metal cation</name>
        <dbReference type="ChEBI" id="CHEBI:60240"/>
        <label>1</label>
    </ligand>
</feature>
<dbReference type="GO" id="GO:0005739">
    <property type="term" value="C:mitochondrion"/>
    <property type="evidence" value="ECO:0007669"/>
    <property type="project" value="TreeGrafter"/>
</dbReference>
<feature type="compositionally biased region" description="Polar residues" evidence="6">
    <location>
        <begin position="305"/>
        <end position="320"/>
    </location>
</feature>
<keyword evidence="9" id="KW-1185">Reference proteome</keyword>
<dbReference type="Proteomes" id="UP001140094">
    <property type="component" value="Unassembled WGS sequence"/>
</dbReference>
<evidence type="ECO:0000256" key="2">
    <source>
        <dbReference type="ARBA" id="ARBA00022723"/>
    </source>
</evidence>
<keyword evidence="3" id="KW-0863">Zinc-finger</keyword>
<feature type="compositionally biased region" description="Polar residues" evidence="6">
    <location>
        <begin position="43"/>
        <end position="55"/>
    </location>
</feature>
<dbReference type="PANTHER" id="PTHR13799:SF13">
    <property type="entry name" value="NIF3-LIKE PROTEIN 1"/>
    <property type="match status" value="1"/>
</dbReference>
<feature type="binding site" evidence="5">
    <location>
        <position position="864"/>
    </location>
    <ligand>
        <name>a divalent metal cation</name>
        <dbReference type="ChEBI" id="CHEBI:60240"/>
        <label>1</label>
    </ligand>
</feature>
<dbReference type="InterPro" id="IPR003656">
    <property type="entry name" value="Znf_BED"/>
</dbReference>
<feature type="non-terminal residue" evidence="8">
    <location>
        <position position="1040"/>
    </location>
</feature>
<evidence type="ECO:0000256" key="5">
    <source>
        <dbReference type="PIRSR" id="PIRSR602678-1"/>
    </source>
</evidence>
<feature type="compositionally biased region" description="Polar residues" evidence="6">
    <location>
        <begin position="237"/>
        <end position="246"/>
    </location>
</feature>
<evidence type="ECO:0000256" key="3">
    <source>
        <dbReference type="ARBA" id="ARBA00022771"/>
    </source>
</evidence>
<feature type="binding site" evidence="5">
    <location>
        <position position="826"/>
    </location>
    <ligand>
        <name>a divalent metal cation</name>
        <dbReference type="ChEBI" id="CHEBI:60240"/>
        <label>1</label>
    </ligand>
</feature>
<dbReference type="NCBIfam" id="TIGR00486">
    <property type="entry name" value="YbgI_SA1388"/>
    <property type="match status" value="1"/>
</dbReference>
<dbReference type="FunFam" id="3.40.1390.30:FF:000001">
    <property type="entry name" value="GTP cyclohydrolase 1 type 2"/>
    <property type="match status" value="1"/>
</dbReference>
<dbReference type="GO" id="GO:0008270">
    <property type="term" value="F:zinc ion binding"/>
    <property type="evidence" value="ECO:0007669"/>
    <property type="project" value="UniProtKB-KW"/>
</dbReference>
<dbReference type="Pfam" id="PF02892">
    <property type="entry name" value="zf-BED"/>
    <property type="match status" value="1"/>
</dbReference>
<dbReference type="OrthoDB" id="3345469at2759"/>
<feature type="domain" description="BED-type" evidence="7">
    <location>
        <begin position="404"/>
        <end position="434"/>
    </location>
</feature>
<feature type="compositionally biased region" description="Low complexity" evidence="6">
    <location>
        <begin position="480"/>
        <end position="502"/>
    </location>
</feature>
<accession>A0A9W8LSH1</accession>
<feature type="compositionally biased region" description="Low complexity" evidence="6">
    <location>
        <begin position="586"/>
        <end position="595"/>
    </location>
</feature>
<dbReference type="PANTHER" id="PTHR13799">
    <property type="entry name" value="NGG1 INTERACTING FACTOR 3"/>
    <property type="match status" value="1"/>
</dbReference>
<comment type="similarity">
    <text evidence="1">Belongs to the GTP cyclohydrolase I type 2/NIF3 family.</text>
</comment>
<evidence type="ECO:0000313" key="9">
    <source>
        <dbReference type="Proteomes" id="UP001140094"/>
    </source>
</evidence>
<feature type="region of interest" description="Disordered" evidence="6">
    <location>
        <begin position="544"/>
        <end position="609"/>
    </location>
</feature>